<keyword evidence="2" id="KW-0808">Transferase</keyword>
<organism evidence="2 3">
    <name type="scientific">Desulfurivibrio alkaliphilus (strain DSM 19089 / UNIQEM U267 / AHT2)</name>
    <dbReference type="NCBI Taxonomy" id="589865"/>
    <lineage>
        <taxon>Bacteria</taxon>
        <taxon>Pseudomonadati</taxon>
        <taxon>Thermodesulfobacteriota</taxon>
        <taxon>Desulfobulbia</taxon>
        <taxon>Desulfobulbales</taxon>
        <taxon>Desulfobulbaceae</taxon>
        <taxon>Desulfurivibrio</taxon>
    </lineage>
</organism>
<dbReference type="eggNOG" id="COG0438">
    <property type="taxonomic scope" value="Bacteria"/>
</dbReference>
<evidence type="ECO:0000259" key="1">
    <source>
        <dbReference type="Pfam" id="PF00534"/>
    </source>
</evidence>
<dbReference type="EMBL" id="CP001940">
    <property type="protein sequence ID" value="ADH86439.1"/>
    <property type="molecule type" value="Genomic_DNA"/>
</dbReference>
<dbReference type="InterPro" id="IPR001296">
    <property type="entry name" value="Glyco_trans_1"/>
</dbReference>
<gene>
    <name evidence="2" type="ordered locus">DaAHT2_1748</name>
</gene>
<keyword evidence="3" id="KW-1185">Reference proteome</keyword>
<dbReference type="GO" id="GO:0016757">
    <property type="term" value="F:glycosyltransferase activity"/>
    <property type="evidence" value="ECO:0007669"/>
    <property type="project" value="InterPro"/>
</dbReference>
<dbReference type="OrthoDB" id="267270at2"/>
<protein>
    <submittedName>
        <fullName evidence="2">Glycosyl transferase group 1</fullName>
    </submittedName>
</protein>
<sequence>MTAQHIAYLTSVYPAPSHTFIRREVEALRAQGIAIDTFSIRRPDAGARLATPDQEALRTTDYLLPTGPFELLKNHLFALGGRPVAYLSTLRKALGHRPPGSRGLLWSLFYFAEAIMLAAKLKARGITHLHNHFANSGADVGMLASHFLNIPWSLTLHGSADWAYPAGYLLAEKIKAAAFVACVSNYGRSQAMRISHPAYWRKIFIARCGIELSVFPKSPHGHQRSQPLRIVTVGRLSPEKGQLGLIEAFAATRAKGVEAHLRIIGDGPLREQLEAMVSDLDLQDHCILAGQQPEDAVLEELAKADIFVLSSFLEGLPVVLMEALAMQVPVIAPCVAGIPELVLHGDTGLLFNTGDWQDLAEKIAYAAANPDQCIAMAAKGRRLVVELFDINRAIEPKKQRFLSGDPGNGTTL</sequence>
<dbReference type="Gene3D" id="3.40.50.2000">
    <property type="entry name" value="Glycogen Phosphorylase B"/>
    <property type="match status" value="2"/>
</dbReference>
<name>D6Z4G4_DESAT</name>
<evidence type="ECO:0000313" key="3">
    <source>
        <dbReference type="Proteomes" id="UP000001508"/>
    </source>
</evidence>
<accession>D6Z4G4</accession>
<dbReference type="CAZy" id="GT4">
    <property type="family name" value="Glycosyltransferase Family 4"/>
</dbReference>
<feature type="domain" description="Glycosyl transferase family 1" evidence="1">
    <location>
        <begin position="225"/>
        <end position="381"/>
    </location>
</feature>
<dbReference type="FunCoup" id="D6Z4G4">
    <property type="interactions" value="248"/>
</dbReference>
<proteinExistence type="predicted"/>
<dbReference type="SUPFAM" id="SSF53756">
    <property type="entry name" value="UDP-Glycosyltransferase/glycogen phosphorylase"/>
    <property type="match status" value="1"/>
</dbReference>
<dbReference type="Pfam" id="PF00534">
    <property type="entry name" value="Glycos_transf_1"/>
    <property type="match status" value="1"/>
</dbReference>
<dbReference type="InParanoid" id="D6Z4G4"/>
<dbReference type="HOGENOM" id="CLU_009583_14_2_7"/>
<dbReference type="InterPro" id="IPR050194">
    <property type="entry name" value="Glycosyltransferase_grp1"/>
</dbReference>
<evidence type="ECO:0000313" key="2">
    <source>
        <dbReference type="EMBL" id="ADH86439.1"/>
    </source>
</evidence>
<dbReference type="PANTHER" id="PTHR45947:SF15">
    <property type="entry name" value="TEICHURONIC ACID BIOSYNTHESIS GLYCOSYLTRANSFERASE TUAC-RELATED"/>
    <property type="match status" value="1"/>
</dbReference>
<dbReference type="AlphaFoldDB" id="D6Z4G4"/>
<reference evidence="3" key="1">
    <citation type="submission" date="2010-02" db="EMBL/GenBank/DDBJ databases">
        <title>Complete sequence of Desulfurivibrio alkaliphilus AHT2.</title>
        <authorList>
            <consortium name="US DOE Joint Genome Institute"/>
            <person name="Pitluck S."/>
            <person name="Chertkov O."/>
            <person name="Detter J.C."/>
            <person name="Han C."/>
            <person name="Tapia R."/>
            <person name="Larimer F."/>
            <person name="Land M."/>
            <person name="Hauser L."/>
            <person name="Kyrpides N."/>
            <person name="Mikhailova N."/>
            <person name="Sorokin D.Y."/>
            <person name="Muyzer G."/>
            <person name="Woyke T."/>
        </authorList>
    </citation>
    <scope>NUCLEOTIDE SEQUENCE [LARGE SCALE GENOMIC DNA]</scope>
    <source>
        <strain evidence="3">DSM 19089 / UNIQEM U267 / AHT2</strain>
    </source>
</reference>
<dbReference type="Proteomes" id="UP000001508">
    <property type="component" value="Chromosome"/>
</dbReference>
<dbReference type="STRING" id="589865.DaAHT2_1748"/>
<dbReference type="KEGG" id="dak:DaAHT2_1748"/>
<dbReference type="PANTHER" id="PTHR45947">
    <property type="entry name" value="SULFOQUINOVOSYL TRANSFERASE SQD2"/>
    <property type="match status" value="1"/>
</dbReference>
<dbReference type="CDD" id="cd03801">
    <property type="entry name" value="GT4_PimA-like"/>
    <property type="match status" value="1"/>
</dbReference>
<dbReference type="RefSeq" id="WP_013163963.1">
    <property type="nucleotide sequence ID" value="NC_014216.1"/>
</dbReference>